<evidence type="ECO:0000256" key="2">
    <source>
        <dbReference type="SAM" id="MobiDB-lite"/>
    </source>
</evidence>
<protein>
    <recommendedName>
        <fullName evidence="5">CIDE-N domain-containing protein</fullName>
    </recommendedName>
</protein>
<feature type="region of interest" description="Disordered" evidence="2">
    <location>
        <begin position="101"/>
        <end position="165"/>
    </location>
</feature>
<comment type="caution">
    <text evidence="3">The sequence shown here is derived from an EMBL/GenBank/DDBJ whole genome shotgun (WGS) entry which is preliminary data.</text>
</comment>
<proteinExistence type="predicted"/>
<dbReference type="AlphaFoldDB" id="A0A6A4IPT7"/>
<sequence length="330" mass="36700">MGANYVTDAGRTNIFPVQANSVSELKARAAHQMFGACDTIKCKLVCHMTGRVVDDSEDLENGVYMLLRESEIWVSPTGLDLANLVNLAIITDSRMLPKASFDDLNTEDSNGSKPNTCYPRNIPQPSTPSPLRRTRGKSQAVSATTATLPHHPRPPTPPVPSKRTYKKRTNTVNNNLYNSSQDVLYQQQQTQIQQLQLQVQQYQELVRLQYQNNHGITAAAVLHQPPQQQQHNIDTTSIDYLYLRPASQTVSANGSQVYSNLLLQYINDVLSFHRIQVTTTSATRHSVPFPSIPELPFLPPRALLLAYCDNNAQHGLQLPPQPSTSSSLSM</sequence>
<feature type="coiled-coil region" evidence="1">
    <location>
        <begin position="185"/>
        <end position="212"/>
    </location>
</feature>
<gene>
    <name evidence="3" type="ORF">GE061_020278</name>
</gene>
<accession>A0A6A4IPT7</accession>
<evidence type="ECO:0000313" key="4">
    <source>
        <dbReference type="Proteomes" id="UP000466442"/>
    </source>
</evidence>
<dbReference type="EMBL" id="WIXP02000106">
    <property type="protein sequence ID" value="KAF6197363.1"/>
    <property type="molecule type" value="Genomic_DNA"/>
</dbReference>
<evidence type="ECO:0000256" key="1">
    <source>
        <dbReference type="SAM" id="Coils"/>
    </source>
</evidence>
<keyword evidence="1" id="KW-0175">Coiled coil</keyword>
<evidence type="ECO:0008006" key="5">
    <source>
        <dbReference type="Google" id="ProtNLM"/>
    </source>
</evidence>
<name>A0A6A4IPT7_APOLU</name>
<organism evidence="3 4">
    <name type="scientific">Apolygus lucorum</name>
    <name type="common">Small green plant bug</name>
    <name type="synonym">Lygocoris lucorum</name>
    <dbReference type="NCBI Taxonomy" id="248454"/>
    <lineage>
        <taxon>Eukaryota</taxon>
        <taxon>Metazoa</taxon>
        <taxon>Ecdysozoa</taxon>
        <taxon>Arthropoda</taxon>
        <taxon>Hexapoda</taxon>
        <taxon>Insecta</taxon>
        <taxon>Pterygota</taxon>
        <taxon>Neoptera</taxon>
        <taxon>Paraneoptera</taxon>
        <taxon>Hemiptera</taxon>
        <taxon>Heteroptera</taxon>
        <taxon>Panheteroptera</taxon>
        <taxon>Cimicomorpha</taxon>
        <taxon>Miridae</taxon>
        <taxon>Mirini</taxon>
        <taxon>Apolygus</taxon>
    </lineage>
</organism>
<keyword evidence="4" id="KW-1185">Reference proteome</keyword>
<dbReference type="Proteomes" id="UP000466442">
    <property type="component" value="Unassembled WGS sequence"/>
</dbReference>
<evidence type="ECO:0000313" key="3">
    <source>
        <dbReference type="EMBL" id="KAF6197363.1"/>
    </source>
</evidence>
<reference evidence="3" key="1">
    <citation type="journal article" date="2021" name="Mol. Ecol. Resour.">
        <title>Apolygus lucorum genome provides insights into omnivorousness and mesophyll feeding.</title>
        <authorList>
            <person name="Liu Y."/>
            <person name="Liu H."/>
            <person name="Wang H."/>
            <person name="Huang T."/>
            <person name="Liu B."/>
            <person name="Yang B."/>
            <person name="Yin L."/>
            <person name="Li B."/>
            <person name="Zhang Y."/>
            <person name="Zhang S."/>
            <person name="Jiang F."/>
            <person name="Zhang X."/>
            <person name="Ren Y."/>
            <person name="Wang B."/>
            <person name="Wang S."/>
            <person name="Lu Y."/>
            <person name="Wu K."/>
            <person name="Fan W."/>
            <person name="Wang G."/>
        </authorList>
    </citation>
    <scope>NUCLEOTIDE SEQUENCE</scope>
    <source>
        <strain evidence="3">12Hb</strain>
    </source>
</reference>